<keyword evidence="4" id="KW-0456">Lyase</keyword>
<sequence>MILTGGCNCGEVRYEIDGAPLRTGLCHCATCRKQSGSAFSFFAIWPRARVTLSGELACWQARAGGERFCPRCGSQLFCWEEGSDEIEVKLGTLDAPPSALVPSYELWTIRRENWLAPQQGAEQHAKDQPTPED</sequence>
<evidence type="ECO:0000256" key="2">
    <source>
        <dbReference type="ARBA" id="ARBA00022723"/>
    </source>
</evidence>
<dbReference type="SUPFAM" id="SSF51316">
    <property type="entry name" value="Mss4-like"/>
    <property type="match status" value="1"/>
</dbReference>
<dbReference type="PANTHER" id="PTHR33337:SF40">
    <property type="entry name" value="CENP-V_GFA DOMAIN-CONTAINING PROTEIN-RELATED"/>
    <property type="match status" value="1"/>
</dbReference>
<dbReference type="PROSITE" id="PS51891">
    <property type="entry name" value="CENP_V_GFA"/>
    <property type="match status" value="1"/>
</dbReference>
<name>A0A9E7A4Y2_9HYPH</name>
<keyword evidence="3" id="KW-0862">Zinc</keyword>
<dbReference type="GO" id="GO:0046872">
    <property type="term" value="F:metal ion binding"/>
    <property type="evidence" value="ECO:0007669"/>
    <property type="project" value="UniProtKB-KW"/>
</dbReference>
<organism evidence="6 7">
    <name type="scientific">Ancylobacter polymorphus</name>
    <dbReference type="NCBI Taxonomy" id="223390"/>
    <lineage>
        <taxon>Bacteria</taxon>
        <taxon>Pseudomonadati</taxon>
        <taxon>Pseudomonadota</taxon>
        <taxon>Alphaproteobacteria</taxon>
        <taxon>Hyphomicrobiales</taxon>
        <taxon>Xanthobacteraceae</taxon>
        <taxon>Ancylobacter</taxon>
    </lineage>
</organism>
<dbReference type="Pfam" id="PF04828">
    <property type="entry name" value="GFA"/>
    <property type="match status" value="1"/>
</dbReference>
<dbReference type="EMBL" id="CP083239">
    <property type="protein sequence ID" value="UOK72838.1"/>
    <property type="molecule type" value="Genomic_DNA"/>
</dbReference>
<dbReference type="Gene3D" id="3.90.1590.10">
    <property type="entry name" value="glutathione-dependent formaldehyde- activating enzyme (gfa)"/>
    <property type="match status" value="1"/>
</dbReference>
<reference evidence="6" key="1">
    <citation type="submission" date="2021-09" db="EMBL/GenBank/DDBJ databases">
        <title>Network and meta-omics reveal the key degrader and cooperation patterns in an efficient 1,4-dioxane-degrading microbial community.</title>
        <authorList>
            <person name="Dai C."/>
        </authorList>
    </citation>
    <scope>NUCLEOTIDE SEQUENCE</scope>
    <source>
        <strain evidence="6">ZM13</strain>
    </source>
</reference>
<evidence type="ECO:0000259" key="5">
    <source>
        <dbReference type="PROSITE" id="PS51891"/>
    </source>
</evidence>
<dbReference type="AlphaFoldDB" id="A0A9E7A4Y2"/>
<protein>
    <submittedName>
        <fullName evidence="6">GFA family protein</fullName>
    </submittedName>
</protein>
<keyword evidence="2" id="KW-0479">Metal-binding</keyword>
<dbReference type="KEGG" id="apol:K9D25_09125"/>
<comment type="similarity">
    <text evidence="1">Belongs to the Gfa family.</text>
</comment>
<gene>
    <name evidence="6" type="ORF">K9D25_09125</name>
</gene>
<evidence type="ECO:0000256" key="1">
    <source>
        <dbReference type="ARBA" id="ARBA00005495"/>
    </source>
</evidence>
<evidence type="ECO:0000313" key="6">
    <source>
        <dbReference type="EMBL" id="UOK72838.1"/>
    </source>
</evidence>
<evidence type="ECO:0000313" key="7">
    <source>
        <dbReference type="Proteomes" id="UP000831684"/>
    </source>
</evidence>
<dbReference type="GO" id="GO:0016846">
    <property type="term" value="F:carbon-sulfur lyase activity"/>
    <property type="evidence" value="ECO:0007669"/>
    <property type="project" value="InterPro"/>
</dbReference>
<feature type="domain" description="CENP-V/GFA" evidence="5">
    <location>
        <begin position="3"/>
        <end position="115"/>
    </location>
</feature>
<dbReference type="InterPro" id="IPR011057">
    <property type="entry name" value="Mss4-like_sf"/>
</dbReference>
<dbReference type="Proteomes" id="UP000831684">
    <property type="component" value="Chromosome"/>
</dbReference>
<evidence type="ECO:0000256" key="4">
    <source>
        <dbReference type="ARBA" id="ARBA00023239"/>
    </source>
</evidence>
<dbReference type="InterPro" id="IPR006913">
    <property type="entry name" value="CENP-V/GFA"/>
</dbReference>
<evidence type="ECO:0000256" key="3">
    <source>
        <dbReference type="ARBA" id="ARBA00022833"/>
    </source>
</evidence>
<dbReference type="PANTHER" id="PTHR33337">
    <property type="entry name" value="GFA DOMAIN-CONTAINING PROTEIN"/>
    <property type="match status" value="1"/>
</dbReference>
<proteinExistence type="inferred from homology"/>
<dbReference type="RefSeq" id="WP_244450533.1">
    <property type="nucleotide sequence ID" value="NZ_CP083239.1"/>
</dbReference>
<accession>A0A9E7A4Y2</accession>